<dbReference type="EMBL" id="JALJOU010000064">
    <property type="protein sequence ID" value="KAK9826459.1"/>
    <property type="molecule type" value="Genomic_DNA"/>
</dbReference>
<gene>
    <name evidence="1" type="ORF">WJX81_001080</name>
</gene>
<name>A0AAW1QY33_9CHLO</name>
<proteinExistence type="predicted"/>
<dbReference type="AlphaFoldDB" id="A0AAW1QY33"/>
<keyword evidence="2" id="KW-1185">Reference proteome</keyword>
<dbReference type="Proteomes" id="UP001445335">
    <property type="component" value="Unassembled WGS sequence"/>
</dbReference>
<protein>
    <submittedName>
        <fullName evidence="1">Uncharacterized protein</fullName>
    </submittedName>
</protein>
<sequence length="199" mass="20599">MAHSADQIYTELAETLLDWQAAHALGTEAVGTLQDGLSELTGADGREADLAAAVSLADKAPSPGLAAFIARGGAPRADAGIAARLSKAMATLADVRVRLRLLLERFLAAVGELEQVAGLSGGNEHGERELNGAGADRALLAAALADGLEHEMLLMEKGLGAVTLDMPLAELAALQFFWAQQPFLDDAAVAEFYVAGKVP</sequence>
<reference evidence="1 2" key="1">
    <citation type="journal article" date="2024" name="Nat. Commun.">
        <title>Phylogenomics reveals the evolutionary origins of lichenization in chlorophyte algae.</title>
        <authorList>
            <person name="Puginier C."/>
            <person name="Libourel C."/>
            <person name="Otte J."/>
            <person name="Skaloud P."/>
            <person name="Haon M."/>
            <person name="Grisel S."/>
            <person name="Petersen M."/>
            <person name="Berrin J.G."/>
            <person name="Delaux P.M."/>
            <person name="Dal Grande F."/>
            <person name="Keller J."/>
        </authorList>
    </citation>
    <scope>NUCLEOTIDE SEQUENCE [LARGE SCALE GENOMIC DNA]</scope>
    <source>
        <strain evidence="1 2">SAG 245.80</strain>
    </source>
</reference>
<evidence type="ECO:0000313" key="1">
    <source>
        <dbReference type="EMBL" id="KAK9826459.1"/>
    </source>
</evidence>
<accession>A0AAW1QY33</accession>
<evidence type="ECO:0000313" key="2">
    <source>
        <dbReference type="Proteomes" id="UP001445335"/>
    </source>
</evidence>
<organism evidence="1 2">
    <name type="scientific">Elliptochloris bilobata</name>
    <dbReference type="NCBI Taxonomy" id="381761"/>
    <lineage>
        <taxon>Eukaryota</taxon>
        <taxon>Viridiplantae</taxon>
        <taxon>Chlorophyta</taxon>
        <taxon>core chlorophytes</taxon>
        <taxon>Trebouxiophyceae</taxon>
        <taxon>Trebouxiophyceae incertae sedis</taxon>
        <taxon>Elliptochloris clade</taxon>
        <taxon>Elliptochloris</taxon>
    </lineage>
</organism>
<comment type="caution">
    <text evidence="1">The sequence shown here is derived from an EMBL/GenBank/DDBJ whole genome shotgun (WGS) entry which is preliminary data.</text>
</comment>